<dbReference type="GO" id="GO:0006281">
    <property type="term" value="P:DNA repair"/>
    <property type="evidence" value="ECO:0007669"/>
    <property type="project" value="UniProtKB-KW"/>
</dbReference>
<dbReference type="EMBL" id="GECZ01010166">
    <property type="protein sequence ID" value="JAS59603.1"/>
    <property type="molecule type" value="Transcribed_RNA"/>
</dbReference>
<evidence type="ECO:0000256" key="2">
    <source>
        <dbReference type="ARBA" id="ARBA00016400"/>
    </source>
</evidence>
<gene>
    <name evidence="7" type="ORF">g.7018</name>
</gene>
<keyword evidence="3" id="KW-0227">DNA damage</keyword>
<dbReference type="Gene3D" id="1.10.20.10">
    <property type="entry name" value="Histone, subunit A"/>
    <property type="match status" value="1"/>
</dbReference>
<dbReference type="GO" id="GO:0046982">
    <property type="term" value="F:protein heterodimerization activity"/>
    <property type="evidence" value="ECO:0007669"/>
    <property type="project" value="InterPro"/>
</dbReference>
<keyword evidence="5" id="KW-0234">DNA repair</keyword>
<evidence type="ECO:0000313" key="7">
    <source>
        <dbReference type="EMBL" id="JAS59603.1"/>
    </source>
</evidence>
<dbReference type="PANTHER" id="PTHR22980:SF0">
    <property type="entry name" value="CENTROMERE PROTEIN S"/>
    <property type="match status" value="1"/>
</dbReference>
<dbReference type="PANTHER" id="PTHR22980">
    <property type="entry name" value="CORTISTATIN"/>
    <property type="match status" value="1"/>
</dbReference>
<dbReference type="InterPro" id="IPR009072">
    <property type="entry name" value="Histone-fold"/>
</dbReference>
<dbReference type="GO" id="GO:0003682">
    <property type="term" value="F:chromatin binding"/>
    <property type="evidence" value="ECO:0007669"/>
    <property type="project" value="TreeGrafter"/>
</dbReference>
<feature type="compositionally biased region" description="Basic and acidic residues" evidence="6">
    <location>
        <begin position="112"/>
        <end position="123"/>
    </location>
</feature>
<dbReference type="SUPFAM" id="SSF47113">
    <property type="entry name" value="Histone-fold"/>
    <property type="match status" value="1"/>
</dbReference>
<evidence type="ECO:0000256" key="5">
    <source>
        <dbReference type="ARBA" id="ARBA00023204"/>
    </source>
</evidence>
<dbReference type="GO" id="GO:0071821">
    <property type="term" value="C:FANCM-MHF complex"/>
    <property type="evidence" value="ECO:0007669"/>
    <property type="project" value="InterPro"/>
</dbReference>
<dbReference type="GO" id="GO:0031297">
    <property type="term" value="P:replication fork processing"/>
    <property type="evidence" value="ECO:0007669"/>
    <property type="project" value="TreeGrafter"/>
</dbReference>
<keyword evidence="4" id="KW-0238">DNA-binding</keyword>
<protein>
    <recommendedName>
        <fullName evidence="2">Centromere protein S</fullName>
    </recommendedName>
</protein>
<accession>A0A1B6GBE4</accession>
<name>A0A1B6GBE4_9HEMI</name>
<comment type="similarity">
    <text evidence="1">Belongs to the TAF9 family. CENP-S/MHF1 subfamily.</text>
</comment>
<dbReference type="GO" id="GO:0003677">
    <property type="term" value="F:DNA binding"/>
    <property type="evidence" value="ECO:0007669"/>
    <property type="project" value="UniProtKB-KW"/>
</dbReference>
<dbReference type="AlphaFoldDB" id="A0A1B6GBE4"/>
<organism evidence="7">
    <name type="scientific">Cuerna arida</name>
    <dbReference type="NCBI Taxonomy" id="1464854"/>
    <lineage>
        <taxon>Eukaryota</taxon>
        <taxon>Metazoa</taxon>
        <taxon>Ecdysozoa</taxon>
        <taxon>Arthropoda</taxon>
        <taxon>Hexapoda</taxon>
        <taxon>Insecta</taxon>
        <taxon>Pterygota</taxon>
        <taxon>Neoptera</taxon>
        <taxon>Paraneoptera</taxon>
        <taxon>Hemiptera</taxon>
        <taxon>Auchenorrhyncha</taxon>
        <taxon>Membracoidea</taxon>
        <taxon>Cicadellidae</taxon>
        <taxon>Cicadellinae</taxon>
        <taxon>Proconiini</taxon>
        <taxon>Cuerna</taxon>
    </lineage>
</organism>
<dbReference type="GO" id="GO:0000712">
    <property type="term" value="P:resolution of meiotic recombination intermediates"/>
    <property type="evidence" value="ECO:0007669"/>
    <property type="project" value="TreeGrafter"/>
</dbReference>
<dbReference type="InterPro" id="IPR029003">
    <property type="entry name" value="CENP-S/Mhf1"/>
</dbReference>
<evidence type="ECO:0000256" key="1">
    <source>
        <dbReference type="ARBA" id="ARBA00006612"/>
    </source>
</evidence>
<feature type="region of interest" description="Disordered" evidence="6">
    <location>
        <begin position="98"/>
        <end position="123"/>
    </location>
</feature>
<evidence type="ECO:0000256" key="6">
    <source>
        <dbReference type="SAM" id="MobiDB-lite"/>
    </source>
</evidence>
<dbReference type="Pfam" id="PF15630">
    <property type="entry name" value="CENP-S"/>
    <property type="match status" value="1"/>
</dbReference>
<evidence type="ECO:0000256" key="3">
    <source>
        <dbReference type="ARBA" id="ARBA00022763"/>
    </source>
</evidence>
<reference evidence="7" key="1">
    <citation type="submission" date="2015-11" db="EMBL/GenBank/DDBJ databases">
        <title>De novo transcriptome assembly of four potential Pierce s Disease insect vectors from Arizona vineyards.</title>
        <authorList>
            <person name="Tassone E.E."/>
        </authorList>
    </citation>
    <scope>NUCLEOTIDE SEQUENCE</scope>
</reference>
<proteinExistence type="inferred from homology"/>
<sequence length="123" mass="14082">MAADSLTLEEKLKLACYYEVSKICKFVCENNTLLGELQIDKQAKQLIAELIWKKLKIYAEDLEAFAKHAKRSTINAEDVKLLVRRNPSLVEHMTKMADDLASSKDSKKRKQLKEGNKDVVEIE</sequence>
<dbReference type="CDD" id="cd22919">
    <property type="entry name" value="HFD_CENP-S"/>
    <property type="match status" value="1"/>
</dbReference>
<evidence type="ECO:0000256" key="4">
    <source>
        <dbReference type="ARBA" id="ARBA00023125"/>
    </source>
</evidence>